<comment type="caution">
    <text evidence="1">The sequence shown here is derived from an EMBL/GenBank/DDBJ whole genome shotgun (WGS) entry which is preliminary data.</text>
</comment>
<reference evidence="1" key="1">
    <citation type="journal article" date="2021" name="New Phytol.">
        <title>Evolutionary innovations through gain and loss of genes in the ectomycorrhizal Boletales.</title>
        <authorList>
            <person name="Wu G."/>
            <person name="Miyauchi S."/>
            <person name="Morin E."/>
            <person name="Kuo A."/>
            <person name="Drula E."/>
            <person name="Varga T."/>
            <person name="Kohler A."/>
            <person name="Feng B."/>
            <person name="Cao Y."/>
            <person name="Lipzen A."/>
            <person name="Daum C."/>
            <person name="Hundley H."/>
            <person name="Pangilinan J."/>
            <person name="Johnson J."/>
            <person name="Barry K."/>
            <person name="LaButti K."/>
            <person name="Ng V."/>
            <person name="Ahrendt S."/>
            <person name="Min B."/>
            <person name="Choi I.G."/>
            <person name="Park H."/>
            <person name="Plett J.M."/>
            <person name="Magnuson J."/>
            <person name="Spatafora J.W."/>
            <person name="Nagy L.G."/>
            <person name="Henrissat B."/>
            <person name="Grigoriev I.V."/>
            <person name="Yang Z.L."/>
            <person name="Xu J."/>
            <person name="Martin F.M."/>
        </authorList>
    </citation>
    <scope>NUCLEOTIDE SEQUENCE</scope>
    <source>
        <strain evidence="1">KKN 215</strain>
    </source>
</reference>
<organism evidence="1 2">
    <name type="scientific">Cristinia sonorae</name>
    <dbReference type="NCBI Taxonomy" id="1940300"/>
    <lineage>
        <taxon>Eukaryota</taxon>
        <taxon>Fungi</taxon>
        <taxon>Dikarya</taxon>
        <taxon>Basidiomycota</taxon>
        <taxon>Agaricomycotina</taxon>
        <taxon>Agaricomycetes</taxon>
        <taxon>Agaricomycetidae</taxon>
        <taxon>Agaricales</taxon>
        <taxon>Pleurotineae</taxon>
        <taxon>Stephanosporaceae</taxon>
        <taxon>Cristinia</taxon>
    </lineage>
</organism>
<protein>
    <submittedName>
        <fullName evidence="1">Uncharacterized protein</fullName>
    </submittedName>
</protein>
<dbReference type="Proteomes" id="UP000813824">
    <property type="component" value="Unassembled WGS sequence"/>
</dbReference>
<dbReference type="EMBL" id="JAEVFJ010000029">
    <property type="protein sequence ID" value="KAH8093216.1"/>
    <property type="molecule type" value="Genomic_DNA"/>
</dbReference>
<gene>
    <name evidence="1" type="ORF">BXZ70DRAFT_1079281</name>
</gene>
<keyword evidence="2" id="KW-1185">Reference proteome</keyword>
<accession>A0A8K0UIC3</accession>
<sequence>MSPSSSSSSVQFFIHATDRMSSTAPNSFHWSLVVGRLVADDEDYKFHATNALIPGPTGAAELTQWGTAPWRYESRAIQPIDKQLLLCRVHLGAIQGLSASESTNLREAILIVDQILRDVALPTFDDAGVQQGNCSTWLASALLALHESGRLAWDPTSVDPVEFKAAVQAHAYARKKELAQRLGRPSTRLRLQVRTMIATTVGKLGLRSGDSQQSQEDVGLEQILAELRS</sequence>
<dbReference type="InterPro" id="IPR054208">
    <property type="entry name" value="DUF6914"/>
</dbReference>
<evidence type="ECO:0000313" key="1">
    <source>
        <dbReference type="EMBL" id="KAH8093216.1"/>
    </source>
</evidence>
<proteinExistence type="predicted"/>
<dbReference type="AlphaFoldDB" id="A0A8K0UIC3"/>
<name>A0A8K0UIC3_9AGAR</name>
<evidence type="ECO:0000313" key="2">
    <source>
        <dbReference type="Proteomes" id="UP000813824"/>
    </source>
</evidence>
<dbReference type="Pfam" id="PF21858">
    <property type="entry name" value="DUF6914"/>
    <property type="match status" value="1"/>
</dbReference>